<accession>A0A0C1JKX7</accession>
<name>A0A0C1JKX7_9BACT</name>
<comment type="caution">
    <text evidence="1">The sequence shown here is derived from an EMBL/GenBank/DDBJ whole genome shotgun (WGS) entry which is preliminary data.</text>
</comment>
<dbReference type="AlphaFoldDB" id="A0A0C1JKX7"/>
<sequence length="48" mass="5740">MRGFGRRNFYSIKRFIKRDDSYVKTLSITCLAESLIEYFTSMTHVFIP</sequence>
<organism evidence="1 2">
    <name type="scientific">Candidatus Protochlamydia amoebophila</name>
    <dbReference type="NCBI Taxonomy" id="362787"/>
    <lineage>
        <taxon>Bacteria</taxon>
        <taxon>Pseudomonadati</taxon>
        <taxon>Chlamydiota</taxon>
        <taxon>Chlamydiia</taxon>
        <taxon>Parachlamydiales</taxon>
        <taxon>Parachlamydiaceae</taxon>
        <taxon>Candidatus Protochlamydia</taxon>
    </lineage>
</organism>
<protein>
    <submittedName>
        <fullName evidence="1">Uncharacterized protein</fullName>
    </submittedName>
</protein>
<evidence type="ECO:0000313" key="1">
    <source>
        <dbReference type="EMBL" id="KIC71221.1"/>
    </source>
</evidence>
<dbReference type="Proteomes" id="UP000031465">
    <property type="component" value="Unassembled WGS sequence"/>
</dbReference>
<proteinExistence type="predicted"/>
<evidence type="ECO:0000313" key="2">
    <source>
        <dbReference type="Proteomes" id="UP000031465"/>
    </source>
</evidence>
<reference evidence="1 2" key="1">
    <citation type="journal article" date="2014" name="Mol. Biol. Evol.">
        <title>Massive expansion of Ubiquitination-related gene families within the Chlamydiae.</title>
        <authorList>
            <person name="Domman D."/>
            <person name="Collingro A."/>
            <person name="Lagkouvardos I."/>
            <person name="Gehre L."/>
            <person name="Weinmaier T."/>
            <person name="Rattei T."/>
            <person name="Subtil A."/>
            <person name="Horn M."/>
        </authorList>
    </citation>
    <scope>NUCLEOTIDE SEQUENCE [LARGE SCALE GENOMIC DNA]</scope>
    <source>
        <strain evidence="1 2">EI2</strain>
    </source>
</reference>
<gene>
    <name evidence="1" type="ORF">DB44_ED00030</name>
</gene>
<dbReference type="EMBL" id="JSAN01000102">
    <property type="protein sequence ID" value="KIC71221.1"/>
    <property type="molecule type" value="Genomic_DNA"/>
</dbReference>